<evidence type="ECO:0000256" key="5">
    <source>
        <dbReference type="ARBA" id="ARBA00022723"/>
    </source>
</evidence>
<keyword evidence="17" id="KW-1185">Reference proteome</keyword>
<dbReference type="SMART" id="SM00279">
    <property type="entry name" value="HhH2"/>
    <property type="match status" value="1"/>
</dbReference>
<evidence type="ECO:0000256" key="10">
    <source>
        <dbReference type="ARBA" id="ARBA00023204"/>
    </source>
</evidence>
<keyword evidence="10" id="KW-0234">DNA repair</keyword>
<dbReference type="InterPro" id="IPR019974">
    <property type="entry name" value="XPG_CS"/>
</dbReference>
<dbReference type="SMART" id="SM00485">
    <property type="entry name" value="XPGN"/>
    <property type="match status" value="1"/>
</dbReference>
<dbReference type="InterPro" id="IPR036279">
    <property type="entry name" value="5-3_exonuclease_C_sf"/>
</dbReference>
<dbReference type="PROSITE" id="PS00841">
    <property type="entry name" value="XPG_1"/>
    <property type="match status" value="1"/>
</dbReference>
<evidence type="ECO:0000256" key="12">
    <source>
        <dbReference type="SAM" id="Coils"/>
    </source>
</evidence>
<keyword evidence="7" id="KW-0227">DNA damage</keyword>
<organism evidence="16 17">
    <name type="scientific">Huso huso</name>
    <name type="common">Beluga</name>
    <name type="synonym">Acipenser huso</name>
    <dbReference type="NCBI Taxonomy" id="61971"/>
    <lineage>
        <taxon>Eukaryota</taxon>
        <taxon>Metazoa</taxon>
        <taxon>Chordata</taxon>
        <taxon>Craniata</taxon>
        <taxon>Vertebrata</taxon>
        <taxon>Euteleostomi</taxon>
        <taxon>Actinopterygii</taxon>
        <taxon>Chondrostei</taxon>
        <taxon>Acipenseriformes</taxon>
        <taxon>Acipenseridae</taxon>
        <taxon>Huso</taxon>
    </lineage>
</organism>
<dbReference type="InterPro" id="IPR006085">
    <property type="entry name" value="XPG_DNA_repair_N"/>
</dbReference>
<dbReference type="PRINTS" id="PR00066">
    <property type="entry name" value="XRODRMPGMNTG"/>
</dbReference>
<dbReference type="InterPro" id="IPR029060">
    <property type="entry name" value="PIN-like_dom_sf"/>
</dbReference>
<dbReference type="CDD" id="cd09868">
    <property type="entry name" value="PIN_XPG_RAD2"/>
    <property type="match status" value="2"/>
</dbReference>
<evidence type="ECO:0000256" key="9">
    <source>
        <dbReference type="ARBA" id="ARBA00022842"/>
    </source>
</evidence>
<dbReference type="SMART" id="SM00484">
    <property type="entry name" value="XPGI"/>
    <property type="match status" value="1"/>
</dbReference>
<dbReference type="EMBL" id="JAHFZB010000009">
    <property type="protein sequence ID" value="KAK6485300.1"/>
    <property type="molecule type" value="Genomic_DNA"/>
</dbReference>
<evidence type="ECO:0000256" key="3">
    <source>
        <dbReference type="ARBA" id="ARBA00005283"/>
    </source>
</evidence>
<comment type="caution">
    <text evidence="16">The sequence shown here is derived from an EMBL/GenBank/DDBJ whole genome shotgun (WGS) entry which is preliminary data.</text>
</comment>
<reference evidence="16 17" key="1">
    <citation type="submission" date="2021-05" db="EMBL/GenBank/DDBJ databases">
        <authorList>
            <person name="Zahm M."/>
            <person name="Klopp C."/>
            <person name="Cabau C."/>
            <person name="Kuhl H."/>
            <person name="Suciu R."/>
            <person name="Ciorpac M."/>
            <person name="Holostenco D."/>
            <person name="Gessner J."/>
            <person name="Wuertz S."/>
            <person name="Hohne C."/>
            <person name="Stock M."/>
            <person name="Gislard M."/>
            <person name="Lluch J."/>
            <person name="Milhes M."/>
            <person name="Lampietro C."/>
            <person name="Lopez Roques C."/>
            <person name="Donnadieu C."/>
            <person name="Du K."/>
            <person name="Schartl M."/>
            <person name="Guiguen Y."/>
        </authorList>
    </citation>
    <scope>NUCLEOTIDE SEQUENCE [LARGE SCALE GENOMIC DNA]</scope>
    <source>
        <strain evidence="16">Hh-F2</strain>
        <tissue evidence="16">Blood</tissue>
    </source>
</reference>
<comment type="cofactor">
    <cofactor evidence="1">
        <name>Mg(2+)</name>
        <dbReference type="ChEBI" id="CHEBI:18420"/>
    </cofactor>
</comment>
<dbReference type="Gene3D" id="1.10.150.20">
    <property type="entry name" value="5' to 3' exonuclease, C-terminal subdomain"/>
    <property type="match status" value="1"/>
</dbReference>
<evidence type="ECO:0000259" key="15">
    <source>
        <dbReference type="SMART" id="SM00485"/>
    </source>
</evidence>
<proteinExistence type="inferred from homology"/>
<dbReference type="Gene3D" id="3.40.50.1010">
    <property type="entry name" value="5'-nuclease"/>
    <property type="match status" value="2"/>
</dbReference>
<sequence>MPNTAGSPAADLSGSGGQAAVETPRSRDGGEHGLLSSLSRGASAAPGGSSSEGQRPRTCPVTHSREQFYTVCSDYALVNQAACLYHSSEHSAPAASLVQSLAEGQDHSSSSMTCEGDSAMEAVSASHTKPVLAWEIDTTDFDAVLIRMKSWTGNLKKTGSRKIKASDKHSRNLQEFPQQATLEEVKQRKVLDQRRWYCISRPQYKTSCGISSLVSCWNFLYSTLGAGSLPPITQEEALLILGFQPPFEEIKFGPFTGNATLMRWFRQINDNFRVRGCSYILYKPHGKNRTAGETAEGALLKLTRGLQDDSMAYIYHCQNHYFCPVGFEATPLKAAKAYRGPLPHKEVEHWILIGEPSRKHPAIHCKKWADIVTDLNTQNPEYLDIRHTERGLQYRKTKKVGGNLHCLLAFQRVNWQRLGPWALNCENLGHEVHQQVSARSGAGVSDSREDDSSVKHHGCLGRTLSGGLQKEWKRFSNTSECRSAGAPENISIWLNQALKGARDRDGNSVHNAHLLTLFNRLCKLLFFRIRPVFVFDGDAPLLKKQTLASRRQRKEEAVKESKETSEKLLKTFLKRQAIKAALGDRSQETLPSISNVRREEVDDMYVLPSLQDKELNSSEEEAEQEWEETATNRRIFQEEFFENPNAVDIDSEEFATLPAEVKHEILNEMKEFSKRRRTMFEAPPEKSPEFSQYQLSGLLKRNSLNQRIQSVQAELNQQSSGLLPAELSMEGGADSSVETRRLLSEDTSHYILITGMLNTAFTWTKKTKKTSAEKGTIQPLASTSKGAIVSAEPPLWHPAPNEEPPSPRTLRAIREAMQEEESASTAAAPPSPRTVQAIQAAMESCSDEDVEVVDTKMALRQEAVLGSGGLLREDIVLYSGDTSESRLLTQDAVLGSGGLSPRTLCAVQVALKDDSKEKTVKHSENNQQGVRKTIPINSSDDEGIMEVICERNQASRATVAVQSTPAKEGRSLEVVHLEDSSSGSEKTDGNLEGDDHSQAANLELGKRVADKLLGNEKVSEISVLPHLAASNRKGAGSPACTVSSEAGETPVYSSAKEETSKNTKQDVTLEEFSVIGTEMLQRGNEESDSEESFIEVSDVEEVEPLEEWFGTPHPPSAAEHIPNPAARQECAEEEAVNEWADRSLEELEELENNLYVKQKCLQAEKQQQERIAATVTGQMQLESQELLRLFGIPFIVAPMEAEAQCAVLDLTDQTSGTITDDSDIWLFGARHVYKNFFSQNKYVESYQYSDLQNQLGLDRSKLINLAYLLGSDYTEGVPGVGYVTGMEILNEFPGPGMEPLVKFRDWWTEAQKNKKVRPNPNDSKVKRTLRSVQLQPGFPCPAVSEAYLQPVVDDSQGGFFWGRPNLEEIKEYPSKHNSCFELSLTFSTFCGSRFGWNGRKTDELLLPVMKQLNAQQTQLRIDSFFRLEQHERQAMKSQRLRRAVSCMKRKQREEEEDETLVLEEGSQAPGKGKKAAVASKSPRPQSQNKDRKQPETPLSGGGFLGFSGAVQQGVSSGEEVSVREAEAMKPGLPTSQTRAAQKWELLPVTPKEWKNSSSSSEESDGGNEGAMVTAKSVFENQKGKANKSTRARKRRRV</sequence>
<keyword evidence="4" id="KW-0540">Nuclease</keyword>
<dbReference type="Proteomes" id="UP001369086">
    <property type="component" value="Unassembled WGS sequence"/>
</dbReference>
<dbReference type="PANTHER" id="PTHR16171">
    <property type="entry name" value="DNA REPAIR PROTEIN COMPLEMENTING XP-G CELLS-RELATED"/>
    <property type="match status" value="1"/>
</dbReference>
<comment type="subcellular location">
    <subcellularLocation>
        <location evidence="2">Nucleus</location>
    </subcellularLocation>
</comment>
<evidence type="ECO:0000256" key="2">
    <source>
        <dbReference type="ARBA" id="ARBA00004123"/>
    </source>
</evidence>
<dbReference type="PRINTS" id="PR00853">
    <property type="entry name" value="XPGRADSUPER"/>
</dbReference>
<accession>A0ABR0ZKG3</accession>
<feature type="compositionally biased region" description="Basic residues" evidence="13">
    <location>
        <begin position="1584"/>
        <end position="1597"/>
    </location>
</feature>
<evidence type="ECO:0000259" key="14">
    <source>
        <dbReference type="SMART" id="SM00484"/>
    </source>
</evidence>
<protein>
    <submittedName>
        <fullName evidence="16">DNA repair protein complementing XP-G cells-like protein isoform X2</fullName>
    </submittedName>
</protein>
<dbReference type="SUPFAM" id="SSF47807">
    <property type="entry name" value="5' to 3' exonuclease, C-terminal subdomain"/>
    <property type="match status" value="1"/>
</dbReference>
<feature type="region of interest" description="Disordered" evidence="13">
    <location>
        <begin position="959"/>
        <end position="996"/>
    </location>
</feature>
<evidence type="ECO:0000256" key="7">
    <source>
        <dbReference type="ARBA" id="ARBA00022763"/>
    </source>
</evidence>
<feature type="region of interest" description="Disordered" evidence="13">
    <location>
        <begin position="1448"/>
        <end position="1597"/>
    </location>
</feature>
<dbReference type="InterPro" id="IPR006084">
    <property type="entry name" value="XPG/Rad2"/>
</dbReference>
<feature type="compositionally biased region" description="Low complexity" evidence="13">
    <location>
        <begin position="1462"/>
        <end position="1482"/>
    </location>
</feature>
<comment type="similarity">
    <text evidence="3">Belongs to the XPG/RAD2 endonuclease family. XPG subfamily.</text>
</comment>
<feature type="region of interest" description="Disordered" evidence="13">
    <location>
        <begin position="1030"/>
        <end position="1064"/>
    </location>
</feature>
<keyword evidence="12" id="KW-0175">Coiled coil</keyword>
<name>A0ABR0ZKG3_HUSHU</name>
<dbReference type="CDD" id="cd09904">
    <property type="entry name" value="H3TH_XPG"/>
    <property type="match status" value="1"/>
</dbReference>
<keyword evidence="8" id="KW-0378">Hydrolase</keyword>
<feature type="region of interest" description="Disordered" evidence="13">
    <location>
        <begin position="1"/>
        <end position="60"/>
    </location>
</feature>
<evidence type="ECO:0000256" key="13">
    <source>
        <dbReference type="SAM" id="MobiDB-lite"/>
    </source>
</evidence>
<feature type="domain" description="XPG-I" evidence="14">
    <location>
        <begin position="1188"/>
        <end position="1257"/>
    </location>
</feature>
<evidence type="ECO:0000256" key="1">
    <source>
        <dbReference type="ARBA" id="ARBA00001946"/>
    </source>
</evidence>
<feature type="region of interest" description="Disordered" evidence="13">
    <location>
        <begin position="439"/>
        <end position="458"/>
    </location>
</feature>
<evidence type="ECO:0000256" key="11">
    <source>
        <dbReference type="ARBA" id="ARBA00023242"/>
    </source>
</evidence>
<evidence type="ECO:0000256" key="6">
    <source>
        <dbReference type="ARBA" id="ARBA00022759"/>
    </source>
</evidence>
<evidence type="ECO:0000256" key="8">
    <source>
        <dbReference type="ARBA" id="ARBA00022801"/>
    </source>
</evidence>
<evidence type="ECO:0000313" key="16">
    <source>
        <dbReference type="EMBL" id="KAK6485300.1"/>
    </source>
</evidence>
<dbReference type="InterPro" id="IPR008918">
    <property type="entry name" value="HhH2"/>
</dbReference>
<dbReference type="Pfam" id="PF00752">
    <property type="entry name" value="XPG_N"/>
    <property type="match status" value="1"/>
</dbReference>
<feature type="domain" description="XPG N-terminal" evidence="15">
    <location>
        <begin position="460"/>
        <end position="557"/>
    </location>
</feature>
<evidence type="ECO:0000256" key="4">
    <source>
        <dbReference type="ARBA" id="ARBA00022722"/>
    </source>
</evidence>
<evidence type="ECO:0000313" key="17">
    <source>
        <dbReference type="Proteomes" id="UP001369086"/>
    </source>
</evidence>
<feature type="compositionally biased region" description="Basic and acidic residues" evidence="13">
    <location>
        <begin position="967"/>
        <end position="996"/>
    </location>
</feature>
<feature type="coiled-coil region" evidence="12">
    <location>
        <begin position="544"/>
        <end position="571"/>
    </location>
</feature>
<keyword evidence="9" id="KW-0460">Magnesium</keyword>
<keyword evidence="5" id="KW-0479">Metal-binding</keyword>
<dbReference type="PROSITE" id="PS00842">
    <property type="entry name" value="XPG_2"/>
    <property type="match status" value="1"/>
</dbReference>
<feature type="compositionally biased region" description="Basic and acidic residues" evidence="13">
    <location>
        <begin position="1055"/>
        <end position="1064"/>
    </location>
</feature>
<dbReference type="InterPro" id="IPR006086">
    <property type="entry name" value="XPG-I_dom"/>
</dbReference>
<gene>
    <name evidence="16" type="ORF">HHUSO_G11039</name>
</gene>
<feature type="compositionally biased region" description="Low complexity" evidence="13">
    <location>
        <begin position="33"/>
        <end position="53"/>
    </location>
</feature>
<dbReference type="Pfam" id="PF00867">
    <property type="entry name" value="XPG_I"/>
    <property type="match status" value="1"/>
</dbReference>
<dbReference type="SUPFAM" id="SSF88723">
    <property type="entry name" value="PIN domain-like"/>
    <property type="match status" value="1"/>
</dbReference>
<dbReference type="InterPro" id="IPR001044">
    <property type="entry name" value="XPG/Rad2_eukaryotes"/>
</dbReference>
<keyword evidence="11" id="KW-0539">Nucleus</keyword>
<keyword evidence="6" id="KW-0255">Endonuclease</keyword>
<dbReference type="PANTHER" id="PTHR16171:SF11">
    <property type="entry name" value="DNA EXCISION REPAIR PROTEIN ERCC-5"/>
    <property type="match status" value="1"/>
</dbReference>